<evidence type="ECO:0000256" key="1">
    <source>
        <dbReference type="SAM" id="Phobius"/>
    </source>
</evidence>
<name>A0A1D8IRG8_9GAMM</name>
<evidence type="ECO:0000313" key="2">
    <source>
        <dbReference type="EMBL" id="AOU98974.1"/>
    </source>
</evidence>
<feature type="transmembrane region" description="Helical" evidence="1">
    <location>
        <begin position="85"/>
        <end position="103"/>
    </location>
</feature>
<accession>A0A1D8IRG8</accession>
<keyword evidence="1" id="KW-0472">Membrane</keyword>
<dbReference type="KEGG" id="aprs:BI364_14335"/>
<proteinExistence type="predicted"/>
<feature type="transmembrane region" description="Helical" evidence="1">
    <location>
        <begin position="309"/>
        <end position="327"/>
    </location>
</feature>
<feature type="transmembrane region" description="Helical" evidence="1">
    <location>
        <begin position="208"/>
        <end position="231"/>
    </location>
</feature>
<evidence type="ECO:0000313" key="3">
    <source>
        <dbReference type="Proteomes" id="UP000095401"/>
    </source>
</evidence>
<gene>
    <name evidence="2" type="ORF">BI364_14335</name>
</gene>
<sequence>MRIARVLAGLLVVMGLAGWAILGLPPNGQLAITPDSVNYLRAAHDFMDGHGLDLFNFALFDPRYVAYTVWPPLYPLLLSTGLPPLLIQAGLIAGLAGFAYGLLVRLGRFPSPVAVVSALVVSLTWPLLVDASYVWSEPLAMFWLFAALLALSELAAGGPQEMRRIVMYWLLAVLAVTLAVYARYAALVFIPGLMLTLLRAPLPWRRRWFLIAATPCVALIFLAPLLLHNLIVTGHLSGGVRGASHMTLLMLLSSVVFYTGWIFGNDPETRAALVVCVLALVLTTVVYLVDRGRLPEKTNSDPDGGTQWLAWMASAMALAYLLGIVLLRAWKGFDWGTRIVSPAAPMILLAVSAWAMVVWRGTPVIWQRVVLVLPFAGMLGLAGLTSWQMRADAWQNWRALGTPQWQMSPLGIYTNLRPVKSVPVSGIVLVARPGLISFRTGWDCRYVPAGPWTHVELLRIAAAARALMIENRQAEQLAHALRGVVPDMRAYRVAGVAMVVWGRLQPFEHG</sequence>
<protein>
    <recommendedName>
        <fullName evidence="4">Glycosyltransferase RgtA/B/C/D-like domain-containing protein</fullName>
    </recommendedName>
</protein>
<evidence type="ECO:0008006" key="4">
    <source>
        <dbReference type="Google" id="ProtNLM"/>
    </source>
</evidence>
<dbReference type="EMBL" id="CP017415">
    <property type="protein sequence ID" value="AOU98974.1"/>
    <property type="molecule type" value="Genomic_DNA"/>
</dbReference>
<feature type="transmembrane region" description="Helical" evidence="1">
    <location>
        <begin position="365"/>
        <end position="384"/>
    </location>
</feature>
<feature type="transmembrane region" description="Helical" evidence="1">
    <location>
        <begin position="109"/>
        <end position="128"/>
    </location>
</feature>
<reference evidence="3" key="1">
    <citation type="submission" date="2016-09" db="EMBL/GenBank/DDBJ databases">
        <title>Acidihalobacter prosperus F5.</title>
        <authorList>
            <person name="Khaleque H.N."/>
            <person name="Ramsay J.P."/>
            <person name="Kaksonen A.H."/>
            <person name="Boxall N.J."/>
            <person name="Watkin E.L.J."/>
        </authorList>
    </citation>
    <scope>NUCLEOTIDE SEQUENCE [LARGE SCALE GENOMIC DNA]</scope>
    <source>
        <strain evidence="3">F5</strain>
    </source>
</reference>
<feature type="transmembrane region" description="Helical" evidence="1">
    <location>
        <begin position="165"/>
        <end position="196"/>
    </location>
</feature>
<feature type="transmembrane region" description="Helical" evidence="1">
    <location>
        <begin position="243"/>
        <end position="264"/>
    </location>
</feature>
<feature type="transmembrane region" description="Helical" evidence="1">
    <location>
        <begin position="339"/>
        <end position="359"/>
    </location>
</feature>
<keyword evidence="1" id="KW-0812">Transmembrane</keyword>
<keyword evidence="1" id="KW-1133">Transmembrane helix</keyword>
<dbReference type="AlphaFoldDB" id="A0A1D8IRG8"/>
<keyword evidence="3" id="KW-1185">Reference proteome</keyword>
<organism evidence="2 3">
    <name type="scientific">Acidihalobacter yilgarnensis</name>
    <dbReference type="NCBI Taxonomy" id="2819280"/>
    <lineage>
        <taxon>Bacteria</taxon>
        <taxon>Pseudomonadati</taxon>
        <taxon>Pseudomonadota</taxon>
        <taxon>Gammaproteobacteria</taxon>
        <taxon>Chromatiales</taxon>
        <taxon>Ectothiorhodospiraceae</taxon>
        <taxon>Acidihalobacter</taxon>
    </lineage>
</organism>
<feature type="transmembrane region" description="Helical" evidence="1">
    <location>
        <begin position="271"/>
        <end position="289"/>
    </location>
</feature>
<dbReference type="RefSeq" id="WP_070079327.1">
    <property type="nucleotide sequence ID" value="NZ_CP017415.1"/>
</dbReference>
<dbReference type="Proteomes" id="UP000095401">
    <property type="component" value="Chromosome"/>
</dbReference>